<proteinExistence type="predicted"/>
<sequence length="243" mass="26830">MPSGDINDPLAFKTLVNGKPVEMAREKRAVVGDTDVTQKLTSLGLPLEPFGEEADERLNALGVDARKDALRSGLAMTEEGEEGNAWERHLIPHWTFRATYHWTQTFPAGEEVRVEHRYEPSVYVNLGTMVGAEDFEAETAALRKTYCIDDALMATLQKAAKKTEFGSIPYAERHVDYVLVTGANWANAIGDFKLTVDKGAPKNLVSFCADGVKKVGPTKFEVRKRNFTPTANLNVLIFVPTGD</sequence>
<dbReference type="Proteomes" id="UP001164020">
    <property type="component" value="Chromosome"/>
</dbReference>
<organism evidence="2 3">
    <name type="scientific">Jiella pelagia</name>
    <dbReference type="NCBI Taxonomy" id="2986949"/>
    <lineage>
        <taxon>Bacteria</taxon>
        <taxon>Pseudomonadati</taxon>
        <taxon>Pseudomonadota</taxon>
        <taxon>Alphaproteobacteria</taxon>
        <taxon>Hyphomicrobiales</taxon>
        <taxon>Aurantimonadaceae</taxon>
        <taxon>Jiella</taxon>
    </lineage>
</organism>
<accession>A0ABY7C178</accession>
<gene>
    <name evidence="2" type="ORF">OH818_03770</name>
</gene>
<evidence type="ECO:0000259" key="1">
    <source>
        <dbReference type="Pfam" id="PF14415"/>
    </source>
</evidence>
<name>A0ABY7C178_9HYPH</name>
<dbReference type="EMBL" id="CP114029">
    <property type="protein sequence ID" value="WAP69407.1"/>
    <property type="molecule type" value="Genomic_DNA"/>
</dbReference>
<keyword evidence="3" id="KW-1185">Reference proteome</keyword>
<dbReference type="Pfam" id="PF14415">
    <property type="entry name" value="DUF4424"/>
    <property type="match status" value="1"/>
</dbReference>
<protein>
    <submittedName>
        <fullName evidence="2">DUF4424 family protein</fullName>
    </submittedName>
</protein>
<dbReference type="RefSeq" id="WP_268881847.1">
    <property type="nucleotide sequence ID" value="NZ_CP114029.1"/>
</dbReference>
<evidence type="ECO:0000313" key="2">
    <source>
        <dbReference type="EMBL" id="WAP69407.1"/>
    </source>
</evidence>
<feature type="domain" description="DUF4424" evidence="1">
    <location>
        <begin position="2"/>
        <end position="236"/>
    </location>
</feature>
<dbReference type="InterPro" id="IPR025538">
    <property type="entry name" value="DUF4424"/>
</dbReference>
<evidence type="ECO:0000313" key="3">
    <source>
        <dbReference type="Proteomes" id="UP001164020"/>
    </source>
</evidence>
<dbReference type="Gene3D" id="2.60.40.3680">
    <property type="match status" value="1"/>
</dbReference>
<reference evidence="2" key="1">
    <citation type="submission" date="2022-12" db="EMBL/GenBank/DDBJ databases">
        <title>Jiella pelagia sp. nov., isolated from phosphonate enriched culture of Northwest Pacific surface seawater.</title>
        <authorList>
            <person name="Shin D.Y."/>
            <person name="Hwang C.Y."/>
        </authorList>
    </citation>
    <scope>NUCLEOTIDE SEQUENCE</scope>
    <source>
        <strain evidence="2">HL-NP1</strain>
    </source>
</reference>